<dbReference type="GO" id="GO:0000032">
    <property type="term" value="P:cell wall mannoprotein biosynthetic process"/>
    <property type="evidence" value="ECO:0007669"/>
    <property type="project" value="TreeGrafter"/>
</dbReference>
<dbReference type="Pfam" id="PF01793">
    <property type="entry name" value="Glyco_transf_15"/>
    <property type="match status" value="1"/>
</dbReference>
<evidence type="ECO:0000256" key="2">
    <source>
        <dbReference type="ARBA" id="ARBA00022679"/>
    </source>
</evidence>
<dbReference type="SUPFAM" id="SSF53448">
    <property type="entry name" value="Nucleotide-diphospho-sugar transferases"/>
    <property type="match status" value="1"/>
</dbReference>
<keyword evidence="4" id="KW-1185">Reference proteome</keyword>
<name>A0A8K0UW09_9AGAR</name>
<accession>A0A8K0UW09</accession>
<dbReference type="GO" id="GO:0016020">
    <property type="term" value="C:membrane"/>
    <property type="evidence" value="ECO:0007669"/>
    <property type="project" value="InterPro"/>
</dbReference>
<dbReference type="InterPro" id="IPR002685">
    <property type="entry name" value="Glyco_trans_15"/>
</dbReference>
<dbReference type="EMBL" id="JAEVFJ010000005">
    <property type="protein sequence ID" value="KAH8104833.1"/>
    <property type="molecule type" value="Genomic_DNA"/>
</dbReference>
<evidence type="ECO:0000256" key="1">
    <source>
        <dbReference type="ARBA" id="ARBA00007677"/>
    </source>
</evidence>
<dbReference type="GO" id="GO:0006487">
    <property type="term" value="P:protein N-linked glycosylation"/>
    <property type="evidence" value="ECO:0007669"/>
    <property type="project" value="TreeGrafter"/>
</dbReference>
<evidence type="ECO:0000313" key="4">
    <source>
        <dbReference type="Proteomes" id="UP000813824"/>
    </source>
</evidence>
<dbReference type="AlphaFoldDB" id="A0A8K0UW09"/>
<dbReference type="InterPro" id="IPR029044">
    <property type="entry name" value="Nucleotide-diphossugar_trans"/>
</dbReference>
<dbReference type="GO" id="GO:0005794">
    <property type="term" value="C:Golgi apparatus"/>
    <property type="evidence" value="ECO:0007669"/>
    <property type="project" value="TreeGrafter"/>
</dbReference>
<keyword evidence="2 3" id="KW-0808">Transferase</keyword>
<dbReference type="Gene3D" id="3.90.550.10">
    <property type="entry name" value="Spore Coat Polysaccharide Biosynthesis Protein SpsA, Chain A"/>
    <property type="match status" value="1"/>
</dbReference>
<gene>
    <name evidence="3" type="ORF">BXZ70DRAFT_1005335</name>
</gene>
<dbReference type="Proteomes" id="UP000813824">
    <property type="component" value="Unassembled WGS sequence"/>
</dbReference>
<evidence type="ECO:0000313" key="3">
    <source>
        <dbReference type="EMBL" id="KAH8104833.1"/>
    </source>
</evidence>
<protein>
    <submittedName>
        <fullName evidence="3">Nucleotide-diphospho-sugar transferase</fullName>
    </submittedName>
</protein>
<dbReference type="GO" id="GO:0000026">
    <property type="term" value="F:alpha-1,2-mannosyltransferase activity"/>
    <property type="evidence" value="ECO:0007669"/>
    <property type="project" value="TreeGrafter"/>
</dbReference>
<sequence length="346" mass="41103">MDERYGVAIGSAEYWRQGKFVDHGLDLIPTFDAHYSVSKEIPTDTLGYNAVVLYLISDIRLRETILSLSLLHKNVPMQPWPIVLFHTDDMKSPIARRSFMMRIYDALGRDEKAKKFMQRIEFVHLENWALPPDFPTDKDVVNPSFDYAWPDYHIMCGFYAYQIFDHPRLQNVTYYMRLDTDSYIYKPLCYDPIDIVHTRNKIYGYRSLMWDPPFVIEGLWDFTDQYARDHPEVENMLKKNGLQWPNGRIHGAMGEADYPTYYNNLEVVKLEAFRQPAVKQLLKEIMKDPNRIYNYRWGDAPIRFMTVNMFFDVKRDVEEYCGMKYWHSGNWHGNKCRCEDELAGRT</sequence>
<dbReference type="OrthoDB" id="439943at2759"/>
<dbReference type="PANTHER" id="PTHR31121">
    <property type="entry name" value="ALPHA-1,2 MANNOSYLTRANSFERASE KTR1"/>
    <property type="match status" value="1"/>
</dbReference>
<organism evidence="3 4">
    <name type="scientific">Cristinia sonorae</name>
    <dbReference type="NCBI Taxonomy" id="1940300"/>
    <lineage>
        <taxon>Eukaryota</taxon>
        <taxon>Fungi</taxon>
        <taxon>Dikarya</taxon>
        <taxon>Basidiomycota</taxon>
        <taxon>Agaricomycotina</taxon>
        <taxon>Agaricomycetes</taxon>
        <taxon>Agaricomycetidae</taxon>
        <taxon>Agaricales</taxon>
        <taxon>Pleurotineae</taxon>
        <taxon>Stephanosporaceae</taxon>
        <taxon>Cristinia</taxon>
    </lineage>
</organism>
<reference evidence="3" key="1">
    <citation type="journal article" date="2021" name="New Phytol.">
        <title>Evolutionary innovations through gain and loss of genes in the ectomycorrhizal Boletales.</title>
        <authorList>
            <person name="Wu G."/>
            <person name="Miyauchi S."/>
            <person name="Morin E."/>
            <person name="Kuo A."/>
            <person name="Drula E."/>
            <person name="Varga T."/>
            <person name="Kohler A."/>
            <person name="Feng B."/>
            <person name="Cao Y."/>
            <person name="Lipzen A."/>
            <person name="Daum C."/>
            <person name="Hundley H."/>
            <person name="Pangilinan J."/>
            <person name="Johnson J."/>
            <person name="Barry K."/>
            <person name="LaButti K."/>
            <person name="Ng V."/>
            <person name="Ahrendt S."/>
            <person name="Min B."/>
            <person name="Choi I.G."/>
            <person name="Park H."/>
            <person name="Plett J.M."/>
            <person name="Magnuson J."/>
            <person name="Spatafora J.W."/>
            <person name="Nagy L.G."/>
            <person name="Henrissat B."/>
            <person name="Grigoriev I.V."/>
            <person name="Yang Z.L."/>
            <person name="Xu J."/>
            <person name="Martin F.M."/>
        </authorList>
    </citation>
    <scope>NUCLEOTIDE SEQUENCE</scope>
    <source>
        <strain evidence="3">KKN 215</strain>
    </source>
</reference>
<comment type="similarity">
    <text evidence="1">Belongs to the glycosyltransferase 15 family.</text>
</comment>
<dbReference type="PANTHER" id="PTHR31121:SF6">
    <property type="entry name" value="ALPHA-1,2 MANNOSYLTRANSFERASE KTR1"/>
    <property type="match status" value="1"/>
</dbReference>
<proteinExistence type="inferred from homology"/>
<comment type="caution">
    <text evidence="3">The sequence shown here is derived from an EMBL/GenBank/DDBJ whole genome shotgun (WGS) entry which is preliminary data.</text>
</comment>